<name>A0ABV7U4K2_9RHOB</name>
<protein>
    <submittedName>
        <fullName evidence="1">DNA packaging protein</fullName>
    </submittedName>
</protein>
<evidence type="ECO:0000313" key="2">
    <source>
        <dbReference type="Proteomes" id="UP001595539"/>
    </source>
</evidence>
<dbReference type="Proteomes" id="UP001595539">
    <property type="component" value="Unassembled WGS sequence"/>
</dbReference>
<organism evidence="1 2">
    <name type="scientific">Paracoccus angustae</name>
    <dbReference type="NCBI Taxonomy" id="1671480"/>
    <lineage>
        <taxon>Bacteria</taxon>
        <taxon>Pseudomonadati</taxon>
        <taxon>Pseudomonadota</taxon>
        <taxon>Alphaproteobacteria</taxon>
        <taxon>Rhodobacterales</taxon>
        <taxon>Paracoccaceae</taxon>
        <taxon>Paracoccus</taxon>
    </lineage>
</organism>
<sequence>MEAREVSARQLGEVLGLNERTVRELVDRNIVTRTARGRYDLFGSVLAYVEHLRTVAAGRGGEAASYDLTRERARLAKEQADERELRNATLRGELVEAQAVRREWADILRSVRSRVLSVPSRVRQSLPHLTGHDVERIDNELRRALEEAARDE</sequence>
<proteinExistence type="predicted"/>
<gene>
    <name evidence="1" type="ORF">ACFOM8_10435</name>
</gene>
<dbReference type="EMBL" id="JBHRXY010000006">
    <property type="protein sequence ID" value="MFC3629860.1"/>
    <property type="molecule type" value="Genomic_DNA"/>
</dbReference>
<comment type="caution">
    <text evidence="1">The sequence shown here is derived from an EMBL/GenBank/DDBJ whole genome shotgun (WGS) entry which is preliminary data.</text>
</comment>
<keyword evidence="2" id="KW-1185">Reference proteome</keyword>
<evidence type="ECO:0000313" key="1">
    <source>
        <dbReference type="EMBL" id="MFC3629860.1"/>
    </source>
</evidence>
<dbReference type="RefSeq" id="WP_377761291.1">
    <property type="nucleotide sequence ID" value="NZ_JBHRXY010000006.1"/>
</dbReference>
<reference evidence="2" key="1">
    <citation type="journal article" date="2019" name="Int. J. Syst. Evol. Microbiol.">
        <title>The Global Catalogue of Microorganisms (GCM) 10K type strain sequencing project: providing services to taxonomists for standard genome sequencing and annotation.</title>
        <authorList>
            <consortium name="The Broad Institute Genomics Platform"/>
            <consortium name="The Broad Institute Genome Sequencing Center for Infectious Disease"/>
            <person name="Wu L."/>
            <person name="Ma J."/>
        </authorList>
    </citation>
    <scope>NUCLEOTIDE SEQUENCE [LARGE SCALE GENOMIC DNA]</scope>
    <source>
        <strain evidence="2">KCTC 42473</strain>
    </source>
</reference>
<accession>A0ABV7U4K2</accession>